<feature type="active site" evidence="10">
    <location>
        <position position="143"/>
    </location>
</feature>
<feature type="active site" evidence="10">
    <location>
        <position position="16"/>
    </location>
</feature>
<dbReference type="InterPro" id="IPR036554">
    <property type="entry name" value="GHMP_kinase_C_sf"/>
</dbReference>
<keyword evidence="7 10" id="KW-0067">ATP-binding</keyword>
<evidence type="ECO:0000259" key="12">
    <source>
        <dbReference type="Pfam" id="PF08544"/>
    </source>
</evidence>
<dbReference type="InterPro" id="IPR013750">
    <property type="entry name" value="GHMP_kinase_C_dom"/>
</dbReference>
<dbReference type="Gene3D" id="3.30.230.10">
    <property type="match status" value="1"/>
</dbReference>
<gene>
    <name evidence="10" type="primary">ispE</name>
    <name evidence="13" type="ORF">DFR50_12037</name>
</gene>
<dbReference type="InterPro" id="IPR006204">
    <property type="entry name" value="GHMP_kinase_N_dom"/>
</dbReference>
<dbReference type="InterPro" id="IPR020568">
    <property type="entry name" value="Ribosomal_Su5_D2-typ_SF"/>
</dbReference>
<comment type="function">
    <text evidence="10">Catalyzes the phosphorylation of the position 2 hydroxy group of 4-diphosphocytidyl-2C-methyl-D-erythritol.</text>
</comment>
<keyword evidence="6 10" id="KW-0418">Kinase</keyword>
<name>A0A366F5D5_9HYPH</name>
<keyword evidence="4 10" id="KW-0808">Transferase</keyword>
<dbReference type="SUPFAM" id="SSF55060">
    <property type="entry name" value="GHMP Kinase, C-terminal domain"/>
    <property type="match status" value="1"/>
</dbReference>
<dbReference type="AlphaFoldDB" id="A0A366F5D5"/>
<feature type="domain" description="GHMP kinase N-terminal" evidence="11">
    <location>
        <begin position="73"/>
        <end position="148"/>
    </location>
</feature>
<evidence type="ECO:0000259" key="11">
    <source>
        <dbReference type="Pfam" id="PF00288"/>
    </source>
</evidence>
<keyword evidence="14" id="KW-1185">Reference proteome</keyword>
<evidence type="ECO:0000256" key="5">
    <source>
        <dbReference type="ARBA" id="ARBA00022741"/>
    </source>
</evidence>
<evidence type="ECO:0000313" key="13">
    <source>
        <dbReference type="EMBL" id="RBP09837.1"/>
    </source>
</evidence>
<dbReference type="HAMAP" id="MF_00061">
    <property type="entry name" value="IspE"/>
    <property type="match status" value="1"/>
</dbReference>
<dbReference type="GO" id="GO:0019288">
    <property type="term" value="P:isopentenyl diphosphate biosynthetic process, methylerythritol 4-phosphate pathway"/>
    <property type="evidence" value="ECO:0007669"/>
    <property type="project" value="UniProtKB-UniRule"/>
</dbReference>
<reference evidence="13 14" key="1">
    <citation type="submission" date="2018-06" db="EMBL/GenBank/DDBJ databases">
        <title>Genomic Encyclopedia of Type Strains, Phase IV (KMG-IV): sequencing the most valuable type-strain genomes for metagenomic binning, comparative biology and taxonomic classification.</title>
        <authorList>
            <person name="Goeker M."/>
        </authorList>
    </citation>
    <scope>NUCLEOTIDE SEQUENCE [LARGE SCALE GENOMIC DNA]</scope>
    <source>
        <strain evidence="13 14">DSM 24875</strain>
    </source>
</reference>
<dbReference type="GO" id="GO:0005524">
    <property type="term" value="F:ATP binding"/>
    <property type="evidence" value="ECO:0007669"/>
    <property type="project" value="UniProtKB-UniRule"/>
</dbReference>
<organism evidence="13 14">
    <name type="scientific">Roseiarcus fermentans</name>
    <dbReference type="NCBI Taxonomy" id="1473586"/>
    <lineage>
        <taxon>Bacteria</taxon>
        <taxon>Pseudomonadati</taxon>
        <taxon>Pseudomonadota</taxon>
        <taxon>Alphaproteobacteria</taxon>
        <taxon>Hyphomicrobiales</taxon>
        <taxon>Roseiarcaceae</taxon>
        <taxon>Roseiarcus</taxon>
    </lineage>
</organism>
<dbReference type="Gene3D" id="3.30.70.890">
    <property type="entry name" value="GHMP kinase, C-terminal domain"/>
    <property type="match status" value="1"/>
</dbReference>
<evidence type="ECO:0000256" key="1">
    <source>
        <dbReference type="ARBA" id="ARBA00009684"/>
    </source>
</evidence>
<comment type="similarity">
    <text evidence="1 10">Belongs to the GHMP kinase family. IspE subfamily.</text>
</comment>
<evidence type="ECO:0000256" key="7">
    <source>
        <dbReference type="ARBA" id="ARBA00022840"/>
    </source>
</evidence>
<feature type="binding site" evidence="10">
    <location>
        <begin position="101"/>
        <end position="111"/>
    </location>
    <ligand>
        <name>ATP</name>
        <dbReference type="ChEBI" id="CHEBI:30616"/>
    </ligand>
</feature>
<evidence type="ECO:0000256" key="6">
    <source>
        <dbReference type="ARBA" id="ARBA00022777"/>
    </source>
</evidence>
<dbReference type="SUPFAM" id="SSF54211">
    <property type="entry name" value="Ribosomal protein S5 domain 2-like"/>
    <property type="match status" value="1"/>
</dbReference>
<dbReference type="GO" id="GO:0016114">
    <property type="term" value="P:terpenoid biosynthetic process"/>
    <property type="evidence" value="ECO:0007669"/>
    <property type="project" value="InterPro"/>
</dbReference>
<evidence type="ECO:0000313" key="14">
    <source>
        <dbReference type="Proteomes" id="UP000253529"/>
    </source>
</evidence>
<evidence type="ECO:0000256" key="3">
    <source>
        <dbReference type="ARBA" id="ARBA00017473"/>
    </source>
</evidence>
<protein>
    <recommendedName>
        <fullName evidence="3 10">4-diphosphocytidyl-2-C-methyl-D-erythritol kinase</fullName>
        <shortName evidence="10">CMK</shortName>
        <ecNumber evidence="2 10">2.7.1.148</ecNumber>
    </recommendedName>
    <alternativeName>
        <fullName evidence="9 10">4-(cytidine-5'-diphospho)-2-C-methyl-D-erythritol kinase</fullName>
    </alternativeName>
</protein>
<dbReference type="EMBL" id="QNRK01000020">
    <property type="protein sequence ID" value="RBP09837.1"/>
    <property type="molecule type" value="Genomic_DNA"/>
</dbReference>
<sequence length="292" mass="30284">MFQGPVVMRWYRAPAKLNLSLRVVGRREDGFHDLESLVAFADVADWLGFAPGPSFELLVEGPGASETGPIGDNLVARAVRSLAARAPGLRSGAFRLVKRLPAAAGLGGGSSDAAACLRALAEANGLGFDDARVIAAASDTGSDVPVCMSACARMMAGVGDRLGPPVRLPALFAVLVNPRKAVATRDVFRALGMEKGIYRDRRTPDQAVAAPTTLDALAAAGNDLEAPARTVLPAIADILDRLRRLEGARLARMSGSGATCFALFDDPGAAATARGRLAAEEPGWWIAASALG</sequence>
<comment type="pathway">
    <text evidence="10">Isoprenoid biosynthesis; isopentenyl diphosphate biosynthesis via DXP pathway; isopentenyl diphosphate from 1-deoxy-D-xylulose 5-phosphate: step 3/6.</text>
</comment>
<dbReference type="PANTHER" id="PTHR43527:SF2">
    <property type="entry name" value="4-DIPHOSPHOCYTIDYL-2-C-METHYL-D-ERYTHRITOL KINASE, CHLOROPLASTIC"/>
    <property type="match status" value="1"/>
</dbReference>
<proteinExistence type="inferred from homology"/>
<evidence type="ECO:0000256" key="8">
    <source>
        <dbReference type="ARBA" id="ARBA00023229"/>
    </source>
</evidence>
<dbReference type="PANTHER" id="PTHR43527">
    <property type="entry name" value="4-DIPHOSPHOCYTIDYL-2-C-METHYL-D-ERYTHRITOL KINASE, CHLOROPLASTIC"/>
    <property type="match status" value="1"/>
</dbReference>
<comment type="catalytic activity">
    <reaction evidence="10">
        <text>4-CDP-2-C-methyl-D-erythritol + ATP = 4-CDP-2-C-methyl-D-erythritol 2-phosphate + ADP + H(+)</text>
        <dbReference type="Rhea" id="RHEA:18437"/>
        <dbReference type="ChEBI" id="CHEBI:15378"/>
        <dbReference type="ChEBI" id="CHEBI:30616"/>
        <dbReference type="ChEBI" id="CHEBI:57823"/>
        <dbReference type="ChEBI" id="CHEBI:57919"/>
        <dbReference type="ChEBI" id="CHEBI:456216"/>
        <dbReference type="EC" id="2.7.1.148"/>
    </reaction>
</comment>
<keyword evidence="8 10" id="KW-0414">Isoprene biosynthesis</keyword>
<dbReference type="GO" id="GO:0050515">
    <property type="term" value="F:4-(cytidine 5'-diphospho)-2-C-methyl-D-erythritol kinase activity"/>
    <property type="evidence" value="ECO:0007669"/>
    <property type="project" value="UniProtKB-UniRule"/>
</dbReference>
<evidence type="ECO:0000256" key="10">
    <source>
        <dbReference type="HAMAP-Rule" id="MF_00061"/>
    </source>
</evidence>
<evidence type="ECO:0000256" key="2">
    <source>
        <dbReference type="ARBA" id="ARBA00012052"/>
    </source>
</evidence>
<dbReference type="Pfam" id="PF00288">
    <property type="entry name" value="GHMP_kinases_N"/>
    <property type="match status" value="1"/>
</dbReference>
<dbReference type="PIRSF" id="PIRSF010376">
    <property type="entry name" value="IspE"/>
    <property type="match status" value="1"/>
</dbReference>
<feature type="domain" description="GHMP kinase C-terminal" evidence="12">
    <location>
        <begin position="219"/>
        <end position="279"/>
    </location>
</feature>
<dbReference type="InterPro" id="IPR004424">
    <property type="entry name" value="IspE"/>
</dbReference>
<dbReference type="InterPro" id="IPR014721">
    <property type="entry name" value="Ribsml_uS5_D2-typ_fold_subgr"/>
</dbReference>
<evidence type="ECO:0000256" key="9">
    <source>
        <dbReference type="ARBA" id="ARBA00032554"/>
    </source>
</evidence>
<dbReference type="EC" id="2.7.1.148" evidence="2 10"/>
<dbReference type="NCBIfam" id="NF011202">
    <property type="entry name" value="PRK14608.1"/>
    <property type="match status" value="1"/>
</dbReference>
<dbReference type="UniPathway" id="UPA00056">
    <property type="reaction ID" value="UER00094"/>
</dbReference>
<dbReference type="Proteomes" id="UP000253529">
    <property type="component" value="Unassembled WGS sequence"/>
</dbReference>
<comment type="caution">
    <text evidence="13">The sequence shown here is derived from an EMBL/GenBank/DDBJ whole genome shotgun (WGS) entry which is preliminary data.</text>
</comment>
<dbReference type="Pfam" id="PF08544">
    <property type="entry name" value="GHMP_kinases_C"/>
    <property type="match status" value="1"/>
</dbReference>
<accession>A0A366F5D5</accession>
<evidence type="ECO:0000256" key="4">
    <source>
        <dbReference type="ARBA" id="ARBA00022679"/>
    </source>
</evidence>
<keyword evidence="5 10" id="KW-0547">Nucleotide-binding</keyword>